<feature type="non-terminal residue" evidence="5">
    <location>
        <position position="907"/>
    </location>
</feature>
<feature type="domain" description="MucBP" evidence="3">
    <location>
        <begin position="423"/>
        <end position="484"/>
    </location>
</feature>
<evidence type="ECO:0000256" key="2">
    <source>
        <dbReference type="SAM" id="SignalP"/>
    </source>
</evidence>
<keyword evidence="1" id="KW-0677">Repeat</keyword>
<evidence type="ECO:0000313" key="6">
    <source>
        <dbReference type="Proteomes" id="UP000013638"/>
    </source>
</evidence>
<dbReference type="AlphaFoldDB" id="R3HTR3"/>
<dbReference type="Gene3D" id="3.10.20.320">
    <property type="entry name" value="Putative peptidoglycan bound protein (lpxtg motif)"/>
    <property type="match status" value="8"/>
</dbReference>
<dbReference type="RefSeq" id="WP_010829189.1">
    <property type="nucleotide sequence ID" value="NZ_KB944870.1"/>
</dbReference>
<feature type="chain" id="PRO_5004367692" description="MucBP domain-containing protein" evidence="2">
    <location>
        <begin position="30"/>
        <end position="907"/>
    </location>
</feature>
<feature type="domain" description="MucBP" evidence="3">
    <location>
        <begin position="715"/>
        <end position="786"/>
    </location>
</feature>
<evidence type="ECO:0008006" key="7">
    <source>
        <dbReference type="Google" id="ProtNLM"/>
    </source>
</evidence>
<dbReference type="Pfam" id="PF07523">
    <property type="entry name" value="Big_3"/>
    <property type="match status" value="1"/>
</dbReference>
<dbReference type="Proteomes" id="UP000013638">
    <property type="component" value="Unassembled WGS sequence"/>
</dbReference>
<dbReference type="EMBL" id="ASDZ01000038">
    <property type="protein sequence ID" value="EOK08863.1"/>
    <property type="molecule type" value="Genomic_DNA"/>
</dbReference>
<sequence>MKKFIKILIVACLISPSLFIVFDSNDVYAAIEQRVSEAKNESKTTLTDAVKKMISNSSNQHISTVSQPLNNLYSYKTGNSRTYSEGDITWGKEAYVISMNPVYTTDGVDTNLLKIDYNRPGNGTTETSPSSISISAKTNKKIDTSFWLEVRSVYTVYHTLEWETFSGSTKKTLYSQDLLENPISIRVHVTKDNEEGSVRVSYTDVDSGTSIINDNTVFGKIGTNYDNDVKADYSSKKEYIEKQFYKYIGEKNTSGKYIDGTIQAEYQFERVQGGDTTVNFLNKETNLNERQKEAFGEPSSDTLKGKYGEVKTAEAKNIPHYETIDGKLNKEITLNEKPQTITFEYRLSSAKPLTVKYVDQDGAPIPGVDNKVISGRWGDDYVVTPREEIPFYTLIDSTDPIKGYLDEESKEIVYHYQVSEGGPIIVHYIDENGTKLKKDKTITGLKFGQKFNEKAEQIEHYHQKKDEISGQVTDKKQEITFVYTINDGKPVIANFKDQTGNIIHESYLLYGKYNSSFDVSDKNKEIESILKKLTNNHYELIKTTGNISGKFIDTESETYSGQVSYIFRKKKASGKVTVRYINSMNNKEISEPEILSGNFDDPYTSQPKIINNYHLTKIPEITTGKFSDDDTEIIYSYEPDVGGTVILNYLDKDTQKPIATNDVKSGGVNQPYQFNPKNIQHYQISSIPENAQGVYPDANKVVNVYFEYDRAPAKPIHVVYQDEEGNIFEEYELNTANKKWNDSFSTEIKSFKGYEVKNITIDGKEVKSGNGLYDDEKEQTVIYTYKLKKAAPIHVRYMDIETQKNILPQENILDPNAVFGDIFESKSKEIEGYIYLKAELNGVEKEGSDIISKYTDLEQNLIYYYSRDKTSLETKDSVIYEGDIWNPLDNFVKATDKDGNPVKFEEV</sequence>
<reference evidence="5 6" key="1">
    <citation type="submission" date="2013-02" db="EMBL/GenBank/DDBJ databases">
        <title>The Genome Sequence of Enterococcus faecalis ATCC_6055.</title>
        <authorList>
            <consortium name="The Broad Institute Genome Sequencing Platform"/>
            <consortium name="The Broad Institute Genome Sequencing Center for Infectious Disease"/>
            <person name="Earl A.M."/>
            <person name="Gilmore M.S."/>
            <person name="Lebreton F."/>
            <person name="Walker B."/>
            <person name="Young S.K."/>
            <person name="Zeng Q."/>
            <person name="Gargeya S."/>
            <person name="Fitzgerald M."/>
            <person name="Haas B."/>
            <person name="Abouelleil A."/>
            <person name="Alvarado L."/>
            <person name="Arachchi H.M."/>
            <person name="Berlin A.M."/>
            <person name="Chapman S.B."/>
            <person name="Dewar J."/>
            <person name="Goldberg J."/>
            <person name="Griggs A."/>
            <person name="Gujja S."/>
            <person name="Hansen M."/>
            <person name="Howarth C."/>
            <person name="Imamovic A."/>
            <person name="Larimer J."/>
            <person name="McCowan C."/>
            <person name="Murphy C."/>
            <person name="Neiman D."/>
            <person name="Pearson M."/>
            <person name="Priest M."/>
            <person name="Roberts A."/>
            <person name="Saif S."/>
            <person name="Shea T."/>
            <person name="Sisk P."/>
            <person name="Sykes S."/>
            <person name="Wortman J."/>
            <person name="Nusbaum C."/>
            <person name="Birren B."/>
        </authorList>
    </citation>
    <scope>NUCLEOTIDE SEQUENCE [LARGE SCALE GENOMIC DNA]</scope>
    <source>
        <strain evidence="5 6">ATCC 6055</strain>
    </source>
</reference>
<evidence type="ECO:0000259" key="4">
    <source>
        <dbReference type="Pfam" id="PF07523"/>
    </source>
</evidence>
<feature type="domain" description="MucBP" evidence="3">
    <location>
        <begin position="792"/>
        <end position="865"/>
    </location>
</feature>
<gene>
    <name evidence="5" type="ORF">WOU_03030</name>
</gene>
<dbReference type="HOGENOM" id="CLU_320189_0_0_9"/>
<accession>R3HTR3</accession>
<name>R3HTR3_ENTFL</name>
<feature type="domain" description="MucBP" evidence="3">
    <location>
        <begin position="490"/>
        <end position="555"/>
    </location>
</feature>
<feature type="domain" description="Ig-like" evidence="4">
    <location>
        <begin position="873"/>
        <end position="907"/>
    </location>
</feature>
<dbReference type="InterPro" id="IPR009459">
    <property type="entry name" value="MucBP_dom"/>
</dbReference>
<comment type="caution">
    <text evidence="5">The sequence shown here is derived from an EMBL/GenBank/DDBJ whole genome shotgun (WGS) entry which is preliminary data.</text>
</comment>
<feature type="signal peptide" evidence="2">
    <location>
        <begin position="1"/>
        <end position="29"/>
    </location>
</feature>
<feature type="domain" description="MucBP" evidence="3">
    <location>
        <begin position="575"/>
        <end position="638"/>
    </location>
</feature>
<proteinExistence type="predicted"/>
<protein>
    <recommendedName>
        <fullName evidence="7">MucBP domain-containing protein</fullName>
    </recommendedName>
</protein>
<keyword evidence="2" id="KW-0732">Signal</keyword>
<feature type="domain" description="MucBP" evidence="3">
    <location>
        <begin position="299"/>
        <end position="346"/>
    </location>
</feature>
<evidence type="ECO:0000259" key="3">
    <source>
        <dbReference type="Pfam" id="PF06458"/>
    </source>
</evidence>
<evidence type="ECO:0000256" key="1">
    <source>
        <dbReference type="ARBA" id="ARBA00022737"/>
    </source>
</evidence>
<feature type="domain" description="MucBP" evidence="3">
    <location>
        <begin position="352"/>
        <end position="417"/>
    </location>
</feature>
<evidence type="ECO:0000313" key="5">
    <source>
        <dbReference type="EMBL" id="EOK08863.1"/>
    </source>
</evidence>
<feature type="domain" description="MucBP" evidence="3">
    <location>
        <begin position="644"/>
        <end position="706"/>
    </location>
</feature>
<organism evidence="5 6">
    <name type="scientific">Enterococcus faecalis ATCC 6055</name>
    <dbReference type="NCBI Taxonomy" id="1169311"/>
    <lineage>
        <taxon>Bacteria</taxon>
        <taxon>Bacillati</taxon>
        <taxon>Bacillota</taxon>
        <taxon>Bacilli</taxon>
        <taxon>Lactobacillales</taxon>
        <taxon>Enterococcaceae</taxon>
        <taxon>Enterococcus</taxon>
    </lineage>
</organism>
<dbReference type="InterPro" id="IPR022038">
    <property type="entry name" value="Ig-like_bact"/>
</dbReference>
<dbReference type="Pfam" id="PF06458">
    <property type="entry name" value="MucBP"/>
    <property type="match status" value="8"/>
</dbReference>